<name>A0A1D1UL95_RAMVA</name>
<feature type="compositionally biased region" description="Basic and acidic residues" evidence="1">
    <location>
        <begin position="1"/>
        <end position="15"/>
    </location>
</feature>
<keyword evidence="3" id="KW-1185">Reference proteome</keyword>
<evidence type="ECO:0000313" key="2">
    <source>
        <dbReference type="EMBL" id="GAU90499.1"/>
    </source>
</evidence>
<organism evidence="2 3">
    <name type="scientific">Ramazzottius varieornatus</name>
    <name type="common">Water bear</name>
    <name type="synonym">Tardigrade</name>
    <dbReference type="NCBI Taxonomy" id="947166"/>
    <lineage>
        <taxon>Eukaryota</taxon>
        <taxon>Metazoa</taxon>
        <taxon>Ecdysozoa</taxon>
        <taxon>Tardigrada</taxon>
        <taxon>Eutardigrada</taxon>
        <taxon>Parachela</taxon>
        <taxon>Hypsibioidea</taxon>
        <taxon>Ramazzottiidae</taxon>
        <taxon>Ramazzottius</taxon>
    </lineage>
</organism>
<evidence type="ECO:0000256" key="1">
    <source>
        <dbReference type="SAM" id="MobiDB-lite"/>
    </source>
</evidence>
<comment type="caution">
    <text evidence="2">The sequence shown here is derived from an EMBL/GenBank/DDBJ whole genome shotgun (WGS) entry which is preliminary data.</text>
</comment>
<protein>
    <submittedName>
        <fullName evidence="2">Uncharacterized protein</fullName>
    </submittedName>
</protein>
<reference evidence="2 3" key="1">
    <citation type="journal article" date="2016" name="Nat. Commun.">
        <title>Extremotolerant tardigrade genome and improved radiotolerance of human cultured cells by tardigrade-unique protein.</title>
        <authorList>
            <person name="Hashimoto T."/>
            <person name="Horikawa D.D."/>
            <person name="Saito Y."/>
            <person name="Kuwahara H."/>
            <person name="Kozuka-Hata H."/>
            <person name="Shin-I T."/>
            <person name="Minakuchi Y."/>
            <person name="Ohishi K."/>
            <person name="Motoyama A."/>
            <person name="Aizu T."/>
            <person name="Enomoto A."/>
            <person name="Kondo K."/>
            <person name="Tanaka S."/>
            <person name="Hara Y."/>
            <person name="Koshikawa S."/>
            <person name="Sagara H."/>
            <person name="Miura T."/>
            <person name="Yokobori S."/>
            <person name="Miyagawa K."/>
            <person name="Suzuki Y."/>
            <person name="Kubo T."/>
            <person name="Oyama M."/>
            <person name="Kohara Y."/>
            <person name="Fujiyama A."/>
            <person name="Arakawa K."/>
            <person name="Katayama T."/>
            <person name="Toyoda A."/>
            <person name="Kunieda T."/>
        </authorList>
    </citation>
    <scope>NUCLEOTIDE SEQUENCE [LARGE SCALE GENOMIC DNA]</scope>
    <source>
        <strain evidence="2 3">YOKOZUNA-1</strain>
    </source>
</reference>
<sequence>MRPDFDEVRNNKDVSSENWRTRGLPWPARKVKVTRPQRGGSRQDLEVKFFRFFLAERSRVRGTDGRVTPACGGLSSRVFRLLGQVQSKDGH</sequence>
<dbReference type="EMBL" id="BDGG01000001">
    <property type="protein sequence ID" value="GAU90499.1"/>
    <property type="molecule type" value="Genomic_DNA"/>
</dbReference>
<accession>A0A1D1UL95</accession>
<gene>
    <name evidence="2" type="primary">RvY_02905-1</name>
    <name evidence="2" type="synonym">RvY_02905.1</name>
    <name evidence="2" type="ORF">RvY_02905</name>
</gene>
<evidence type="ECO:0000313" key="3">
    <source>
        <dbReference type="Proteomes" id="UP000186922"/>
    </source>
</evidence>
<dbReference type="Proteomes" id="UP000186922">
    <property type="component" value="Unassembled WGS sequence"/>
</dbReference>
<dbReference type="AlphaFoldDB" id="A0A1D1UL95"/>
<feature type="region of interest" description="Disordered" evidence="1">
    <location>
        <begin position="1"/>
        <end position="21"/>
    </location>
</feature>
<proteinExistence type="predicted"/>